<dbReference type="Gene3D" id="2.10.110.10">
    <property type="entry name" value="Cysteine Rich Protein"/>
    <property type="match status" value="1"/>
</dbReference>
<dbReference type="Proteomes" id="UP001151699">
    <property type="component" value="Unassembled WGS sequence"/>
</dbReference>
<protein>
    <submittedName>
        <fullName evidence="8">LIM domain transcription factor LMO4-B</fullName>
    </submittedName>
</protein>
<keyword evidence="3 5" id="KW-0862">Zinc</keyword>
<dbReference type="GO" id="GO:0046872">
    <property type="term" value="F:metal ion binding"/>
    <property type="evidence" value="ECO:0007669"/>
    <property type="project" value="UniProtKB-KW"/>
</dbReference>
<dbReference type="Pfam" id="PF00412">
    <property type="entry name" value="LIM"/>
    <property type="match status" value="1"/>
</dbReference>
<dbReference type="PROSITE" id="PS50023">
    <property type="entry name" value="LIM_DOMAIN_2"/>
    <property type="match status" value="1"/>
</dbReference>
<keyword evidence="9" id="KW-1185">Reference proteome</keyword>
<gene>
    <name evidence="8" type="primary">lmo4-b</name>
    <name evidence="8" type="ORF">Bhyg_16856</name>
</gene>
<dbReference type="SUPFAM" id="SSF57716">
    <property type="entry name" value="Glucocorticoid receptor-like (DNA-binding domain)"/>
    <property type="match status" value="2"/>
</dbReference>
<evidence type="ECO:0000313" key="9">
    <source>
        <dbReference type="Proteomes" id="UP001151699"/>
    </source>
</evidence>
<evidence type="ECO:0000256" key="6">
    <source>
        <dbReference type="SAM" id="MobiDB-lite"/>
    </source>
</evidence>
<keyword evidence="2" id="KW-0677">Repeat</keyword>
<evidence type="ECO:0000256" key="2">
    <source>
        <dbReference type="ARBA" id="ARBA00022737"/>
    </source>
</evidence>
<dbReference type="PROSITE" id="PS00478">
    <property type="entry name" value="LIM_DOMAIN_1"/>
    <property type="match status" value="1"/>
</dbReference>
<evidence type="ECO:0000256" key="5">
    <source>
        <dbReference type="PROSITE-ProRule" id="PRU00125"/>
    </source>
</evidence>
<evidence type="ECO:0000259" key="7">
    <source>
        <dbReference type="PROSITE" id="PS50023"/>
    </source>
</evidence>
<dbReference type="PANTHER" id="PTHR45787">
    <property type="entry name" value="LD11652P"/>
    <property type="match status" value="1"/>
</dbReference>
<dbReference type="CDD" id="cd09386">
    <property type="entry name" value="LIM1_LMO4"/>
    <property type="match status" value="1"/>
</dbReference>
<reference evidence="8" key="1">
    <citation type="submission" date="2022-07" db="EMBL/GenBank/DDBJ databases">
        <authorList>
            <person name="Trinca V."/>
            <person name="Uliana J.V.C."/>
            <person name="Torres T.T."/>
            <person name="Ward R.J."/>
            <person name="Monesi N."/>
        </authorList>
    </citation>
    <scope>NUCLEOTIDE SEQUENCE</scope>
    <source>
        <strain evidence="8">HSMRA1968</strain>
        <tissue evidence="8">Whole embryos</tissue>
    </source>
</reference>
<feature type="domain" description="LIM zinc-binding" evidence="7">
    <location>
        <begin position="61"/>
        <end position="118"/>
    </location>
</feature>
<dbReference type="PANTHER" id="PTHR45787:SF13">
    <property type="entry name" value="LD11652P"/>
    <property type="match status" value="1"/>
</dbReference>
<evidence type="ECO:0000256" key="1">
    <source>
        <dbReference type="ARBA" id="ARBA00022723"/>
    </source>
</evidence>
<dbReference type="InterPro" id="IPR050945">
    <property type="entry name" value="LMO_RBTN_TF"/>
</dbReference>
<evidence type="ECO:0000313" key="8">
    <source>
        <dbReference type="EMBL" id="KAJ6627765.1"/>
    </source>
</evidence>
<proteinExistence type="predicted"/>
<feature type="region of interest" description="Disordered" evidence="6">
    <location>
        <begin position="1"/>
        <end position="51"/>
    </location>
</feature>
<sequence>MNPHYHRYAELSSPHPPSPDNNNYPMGGGGHHHNGHGPTMNPIEGHQQGFHHINNNNLPIKHCAGCSGKITERFFLQALDRFWHNSCLKCNCCNVLLAEVGSSCFTKSGLILCKSDYS</sequence>
<name>A0A9Q0MLQ8_9DIPT</name>
<dbReference type="SMART" id="SM00132">
    <property type="entry name" value="LIM"/>
    <property type="match status" value="1"/>
</dbReference>
<evidence type="ECO:0000256" key="4">
    <source>
        <dbReference type="ARBA" id="ARBA00023038"/>
    </source>
</evidence>
<dbReference type="InterPro" id="IPR001781">
    <property type="entry name" value="Znf_LIM"/>
</dbReference>
<dbReference type="OrthoDB" id="6352355at2759"/>
<organism evidence="8 9">
    <name type="scientific">Pseudolycoriella hygida</name>
    <dbReference type="NCBI Taxonomy" id="35572"/>
    <lineage>
        <taxon>Eukaryota</taxon>
        <taxon>Metazoa</taxon>
        <taxon>Ecdysozoa</taxon>
        <taxon>Arthropoda</taxon>
        <taxon>Hexapoda</taxon>
        <taxon>Insecta</taxon>
        <taxon>Pterygota</taxon>
        <taxon>Neoptera</taxon>
        <taxon>Endopterygota</taxon>
        <taxon>Diptera</taxon>
        <taxon>Nematocera</taxon>
        <taxon>Sciaroidea</taxon>
        <taxon>Sciaridae</taxon>
        <taxon>Pseudolycoriella</taxon>
    </lineage>
</organism>
<evidence type="ECO:0000256" key="3">
    <source>
        <dbReference type="ARBA" id="ARBA00022833"/>
    </source>
</evidence>
<feature type="non-terminal residue" evidence="8">
    <location>
        <position position="1"/>
    </location>
</feature>
<keyword evidence="1 5" id="KW-0479">Metal-binding</keyword>
<dbReference type="AlphaFoldDB" id="A0A9Q0MLQ8"/>
<dbReference type="EMBL" id="WJQU01003104">
    <property type="protein sequence ID" value="KAJ6627765.1"/>
    <property type="molecule type" value="Genomic_DNA"/>
</dbReference>
<keyword evidence="4 5" id="KW-0440">LIM domain</keyword>
<accession>A0A9Q0MLQ8</accession>
<comment type="caution">
    <text evidence="8">The sequence shown here is derived from an EMBL/GenBank/DDBJ whole genome shotgun (WGS) entry which is preliminary data.</text>
</comment>